<dbReference type="SUPFAM" id="SSF52047">
    <property type="entry name" value="RNI-like"/>
    <property type="match status" value="1"/>
</dbReference>
<dbReference type="AlphaFoldDB" id="A0A8H7DQK8"/>
<proteinExistence type="predicted"/>
<comment type="caution">
    <text evidence="1">The sequence shown here is derived from an EMBL/GenBank/DDBJ whole genome shotgun (WGS) entry which is preliminary data.</text>
</comment>
<reference evidence="1" key="1">
    <citation type="submission" date="2019-07" db="EMBL/GenBank/DDBJ databases">
        <authorList>
            <person name="Palmer J.M."/>
        </authorList>
    </citation>
    <scope>NUCLEOTIDE SEQUENCE</scope>
    <source>
        <strain evidence="1">PC9</strain>
    </source>
</reference>
<protein>
    <submittedName>
        <fullName evidence="1">Uncharacterized protein</fullName>
    </submittedName>
</protein>
<name>A0A8H7DQK8_PLEOS</name>
<gene>
    <name evidence="1" type="ORF">PC9H_009349</name>
</gene>
<sequence length="356" mass="38920">MLAEALPGLTLLRSLTLPIPWFTPAMVDAVASCSSLHELSTSTLADEGANIELFDYDQLYSLSLPSGGFPAISILSVVLPFPRAAKFISQGSHFNTLTRFEAQSPDSIVEPHEYKVILSALSKYCPNLETITLFATGPRGDAREDDAITFRELSSITQFTALQLVSFRHIMPFQLVTKNIVAIARALPNLTTLVLNPDPHFPTASPLAVSVLSMLRDLCPNLVSLGLYVNAADEHIPPPPANDDEHRRALPASAEFTTLKRFAIGWSSLLSPISLAVYLSSVLPDDCALDPSLNAKHWDEVRRLIPVFKQVRAQGVRTGRITCDHSDRDLYQSSRSISVATSSSSVIRRVDTSPQL</sequence>
<dbReference type="Proteomes" id="UP000623687">
    <property type="component" value="Unassembled WGS sequence"/>
</dbReference>
<dbReference type="InterPro" id="IPR032675">
    <property type="entry name" value="LRR_dom_sf"/>
</dbReference>
<evidence type="ECO:0000313" key="2">
    <source>
        <dbReference type="Proteomes" id="UP000623687"/>
    </source>
</evidence>
<accession>A0A8H7DQK8</accession>
<keyword evidence="2" id="KW-1185">Reference proteome</keyword>
<dbReference type="VEuPathDB" id="FungiDB:PC9H_009349"/>
<organism evidence="1 2">
    <name type="scientific">Pleurotus ostreatus</name>
    <name type="common">Oyster mushroom</name>
    <name type="synonym">White-rot fungus</name>
    <dbReference type="NCBI Taxonomy" id="5322"/>
    <lineage>
        <taxon>Eukaryota</taxon>
        <taxon>Fungi</taxon>
        <taxon>Dikarya</taxon>
        <taxon>Basidiomycota</taxon>
        <taxon>Agaricomycotina</taxon>
        <taxon>Agaricomycetes</taxon>
        <taxon>Agaricomycetidae</taxon>
        <taxon>Agaricales</taxon>
        <taxon>Pleurotineae</taxon>
        <taxon>Pleurotaceae</taxon>
        <taxon>Pleurotus</taxon>
    </lineage>
</organism>
<dbReference type="RefSeq" id="XP_036628242.1">
    <property type="nucleotide sequence ID" value="XM_036778853.1"/>
</dbReference>
<dbReference type="EMBL" id="JACETU010000007">
    <property type="protein sequence ID" value="KAF7424048.1"/>
    <property type="molecule type" value="Genomic_DNA"/>
</dbReference>
<dbReference type="Gene3D" id="3.80.10.10">
    <property type="entry name" value="Ribonuclease Inhibitor"/>
    <property type="match status" value="1"/>
</dbReference>
<evidence type="ECO:0000313" key="1">
    <source>
        <dbReference type="EMBL" id="KAF7424048.1"/>
    </source>
</evidence>
<dbReference type="OrthoDB" id="3012517at2759"/>
<dbReference type="GeneID" id="59379167"/>